<accession>A0A6G1F1R0</accession>
<evidence type="ECO:0000313" key="1">
    <source>
        <dbReference type="EMBL" id="KAF0930775.1"/>
    </source>
</evidence>
<keyword evidence="2" id="KW-1185">Reference proteome</keyword>
<gene>
    <name evidence="1" type="ORF">E2562_035143</name>
</gene>
<name>A0A6G1F1R0_9ORYZ</name>
<comment type="caution">
    <text evidence="1">The sequence shown here is derived from an EMBL/GenBank/DDBJ whole genome shotgun (WGS) entry which is preliminary data.</text>
</comment>
<dbReference type="AlphaFoldDB" id="A0A6G1F1R0"/>
<sequence>MGWRRLVVAPQICRGEGGWDTGKRGHELCTPISVVEATPEAVAGSGGRIVRHCSAPEEADGHRYK</sequence>
<dbReference type="Proteomes" id="UP000479710">
    <property type="component" value="Unassembled WGS sequence"/>
</dbReference>
<organism evidence="1 2">
    <name type="scientific">Oryza meyeriana var. granulata</name>
    <dbReference type="NCBI Taxonomy" id="110450"/>
    <lineage>
        <taxon>Eukaryota</taxon>
        <taxon>Viridiplantae</taxon>
        <taxon>Streptophyta</taxon>
        <taxon>Embryophyta</taxon>
        <taxon>Tracheophyta</taxon>
        <taxon>Spermatophyta</taxon>
        <taxon>Magnoliopsida</taxon>
        <taxon>Liliopsida</taxon>
        <taxon>Poales</taxon>
        <taxon>Poaceae</taxon>
        <taxon>BOP clade</taxon>
        <taxon>Oryzoideae</taxon>
        <taxon>Oryzeae</taxon>
        <taxon>Oryzinae</taxon>
        <taxon>Oryza</taxon>
        <taxon>Oryza meyeriana</taxon>
    </lineage>
</organism>
<reference evidence="1 2" key="1">
    <citation type="submission" date="2019-11" db="EMBL/GenBank/DDBJ databases">
        <title>Whole genome sequence of Oryza granulata.</title>
        <authorList>
            <person name="Li W."/>
        </authorList>
    </citation>
    <scope>NUCLEOTIDE SEQUENCE [LARGE SCALE GENOMIC DNA]</scope>
    <source>
        <strain evidence="2">cv. Menghai</strain>
        <tissue evidence="1">Leaf</tissue>
    </source>
</reference>
<proteinExistence type="predicted"/>
<protein>
    <submittedName>
        <fullName evidence="1">Uncharacterized protein</fullName>
    </submittedName>
</protein>
<dbReference type="EMBL" id="SPHZ02000002">
    <property type="protein sequence ID" value="KAF0930775.1"/>
    <property type="molecule type" value="Genomic_DNA"/>
</dbReference>
<evidence type="ECO:0000313" key="2">
    <source>
        <dbReference type="Proteomes" id="UP000479710"/>
    </source>
</evidence>